<protein>
    <submittedName>
        <fullName evidence="2">Uncharacterized protein</fullName>
    </submittedName>
</protein>
<gene>
    <name evidence="2" type="ORF">Defa_18100</name>
</gene>
<organism evidence="2 3">
    <name type="scientific">Desulfovibrio falkowii</name>
    <dbReference type="NCBI Taxonomy" id="3136602"/>
    <lineage>
        <taxon>Bacteria</taxon>
        <taxon>Pseudomonadati</taxon>
        <taxon>Thermodesulfobacteriota</taxon>
        <taxon>Desulfovibrionia</taxon>
        <taxon>Desulfovibrionales</taxon>
        <taxon>Desulfovibrionaceae</taxon>
        <taxon>Desulfovibrio</taxon>
    </lineage>
</organism>
<feature type="transmembrane region" description="Helical" evidence="1">
    <location>
        <begin position="33"/>
        <end position="52"/>
    </location>
</feature>
<evidence type="ECO:0000313" key="2">
    <source>
        <dbReference type="EMBL" id="GAB1254323.1"/>
    </source>
</evidence>
<keyword evidence="3" id="KW-1185">Reference proteome</keyword>
<dbReference type="EMBL" id="BAAFSG010000001">
    <property type="protein sequence ID" value="GAB1254323.1"/>
    <property type="molecule type" value="Genomic_DNA"/>
</dbReference>
<reference evidence="2 3" key="1">
    <citation type="journal article" date="2025" name="Int. J. Syst. Evol. Microbiol.">
        <title>Desulfovibrio falkowii sp. nov., Porphyromonas miyakawae sp. nov., Mediterraneibacter flintii sp. nov. and Owariibacterium komagatae gen. nov., sp. nov., isolated from human faeces.</title>
        <authorList>
            <person name="Hamaguchi T."/>
            <person name="Ohara M."/>
            <person name="Hisatomi A."/>
            <person name="Sekiguchi K."/>
            <person name="Takeda J.I."/>
            <person name="Ueyama J."/>
            <person name="Ito M."/>
            <person name="Nishiwaki H."/>
            <person name="Ogi T."/>
            <person name="Hirayama M."/>
            <person name="Ohkuma M."/>
            <person name="Sakamoto M."/>
            <person name="Ohno K."/>
        </authorList>
    </citation>
    <scope>NUCLEOTIDE SEQUENCE [LARGE SCALE GENOMIC DNA]</scope>
    <source>
        <strain evidence="2 3">13CB8C</strain>
    </source>
</reference>
<comment type="caution">
    <text evidence="2">The sequence shown here is derived from an EMBL/GenBank/DDBJ whole genome shotgun (WGS) entry which is preliminary data.</text>
</comment>
<sequence length="62" mass="6340">MACPHDWRSLEDEGRRAALPRGLAALAAGREHATAFALLAGLLAYIAGLAGLRGEPGESAGI</sequence>
<keyword evidence="1" id="KW-0472">Membrane</keyword>
<keyword evidence="1" id="KW-1133">Transmembrane helix</keyword>
<name>A0ABQ0E9H1_9BACT</name>
<dbReference type="Proteomes" id="UP001628192">
    <property type="component" value="Unassembled WGS sequence"/>
</dbReference>
<proteinExistence type="predicted"/>
<evidence type="ECO:0000256" key="1">
    <source>
        <dbReference type="SAM" id="Phobius"/>
    </source>
</evidence>
<evidence type="ECO:0000313" key="3">
    <source>
        <dbReference type="Proteomes" id="UP001628192"/>
    </source>
</evidence>
<accession>A0ABQ0E9H1</accession>
<keyword evidence="1" id="KW-0812">Transmembrane</keyword>